<keyword evidence="6 9" id="KW-0472">Membrane</keyword>
<dbReference type="InterPro" id="IPR014710">
    <property type="entry name" value="RmlC-like_jellyroll"/>
</dbReference>
<dbReference type="InterPro" id="IPR000595">
    <property type="entry name" value="cNMP-bd_dom"/>
</dbReference>
<evidence type="ECO:0000256" key="4">
    <source>
        <dbReference type="ARBA" id="ARBA00022989"/>
    </source>
</evidence>
<gene>
    <name evidence="11" type="ORF">A4S15_08140</name>
</gene>
<dbReference type="SUPFAM" id="SSF51206">
    <property type="entry name" value="cAMP-binding domain-like"/>
    <property type="match status" value="1"/>
</dbReference>
<dbReference type="Gene3D" id="1.10.287.70">
    <property type="match status" value="1"/>
</dbReference>
<dbReference type="InterPro" id="IPR005821">
    <property type="entry name" value="Ion_trans_dom"/>
</dbReference>
<evidence type="ECO:0000256" key="3">
    <source>
        <dbReference type="ARBA" id="ARBA00022692"/>
    </source>
</evidence>
<sequence>MTRAQYFTLLEDGALAGAWGGRLHHFLAASIIVSLLILVLAIEPDLGISSRVPPFSETLMLIVLGSEYGFRLWAAPDNPRFAAMGPVAARWMHASSAGALLDLYILAGILAFLTGSLSLERATALALPRCLKLVRYSPMLSALGQALMLGRQALFASAIIVGMIGMIFGSAIFLLERAGQPEEFGHLTSVIWWTISTVTGASGDDSTPDTRLGQVLYVILSISGFLVLALPMGVIASAFDATLAKRSFVVTWNMVARVPLFRSLPAAAIAAIAEQLNAESFEDGAVIIRRGEPGERMYFILGGSVEVATEGGPIRLDSGDYFGEHALLTDEPRSATVNAKGRTKLLSLSKRDLAAVIERAPGIKDALRQTDIARRGA</sequence>
<dbReference type="PROSITE" id="PS00888">
    <property type="entry name" value="CNMP_BINDING_1"/>
    <property type="match status" value="1"/>
</dbReference>
<dbReference type="CDD" id="cd00038">
    <property type="entry name" value="CAP_ED"/>
    <property type="match status" value="1"/>
</dbReference>
<feature type="domain" description="Cyclic nucleotide-binding" evidence="10">
    <location>
        <begin position="260"/>
        <end position="357"/>
    </location>
</feature>
<accession>A0A1W9HXX8</accession>
<comment type="subcellular location">
    <subcellularLocation>
        <location evidence="1">Membrane</location>
        <topology evidence="1">Multi-pass membrane protein</topology>
    </subcellularLocation>
</comment>
<feature type="transmembrane region" description="Helical" evidence="9">
    <location>
        <begin position="215"/>
        <end position="239"/>
    </location>
</feature>
<dbReference type="GO" id="GO:0044877">
    <property type="term" value="F:protein-containing complex binding"/>
    <property type="evidence" value="ECO:0007669"/>
    <property type="project" value="TreeGrafter"/>
</dbReference>
<dbReference type="InterPro" id="IPR018490">
    <property type="entry name" value="cNMP-bd_dom_sf"/>
</dbReference>
<evidence type="ECO:0000256" key="2">
    <source>
        <dbReference type="ARBA" id="ARBA00022448"/>
    </source>
</evidence>
<name>A0A1W9HXX8_9HYPH</name>
<keyword evidence="2" id="KW-0813">Transport</keyword>
<dbReference type="PANTHER" id="PTHR45638">
    <property type="entry name" value="CYCLIC NUCLEOTIDE-GATED CATION CHANNEL SUBUNIT A"/>
    <property type="match status" value="1"/>
</dbReference>
<dbReference type="Pfam" id="PF00520">
    <property type="entry name" value="Ion_trans"/>
    <property type="match status" value="1"/>
</dbReference>
<proteinExistence type="predicted"/>
<evidence type="ECO:0000256" key="1">
    <source>
        <dbReference type="ARBA" id="ARBA00004141"/>
    </source>
</evidence>
<keyword evidence="7" id="KW-1071">Ligand-gated ion channel</keyword>
<dbReference type="Gene3D" id="2.60.120.10">
    <property type="entry name" value="Jelly Rolls"/>
    <property type="match status" value="1"/>
</dbReference>
<keyword evidence="3 9" id="KW-0812">Transmembrane</keyword>
<evidence type="ECO:0000259" key="10">
    <source>
        <dbReference type="PROSITE" id="PS50042"/>
    </source>
</evidence>
<organism evidence="11 12">
    <name type="scientific">Candidatus Raskinella chloraquaticus</name>
    <dbReference type="NCBI Taxonomy" id="1951219"/>
    <lineage>
        <taxon>Bacteria</taxon>
        <taxon>Pseudomonadati</taxon>
        <taxon>Pseudomonadota</taxon>
        <taxon>Alphaproteobacteria</taxon>
        <taxon>Hyphomicrobiales</taxon>
        <taxon>Phreatobacteraceae</taxon>
        <taxon>Candidatus Raskinella</taxon>
    </lineage>
</organism>
<dbReference type="PRINTS" id="PR00169">
    <property type="entry name" value="KCHANNEL"/>
</dbReference>
<evidence type="ECO:0000256" key="9">
    <source>
        <dbReference type="SAM" id="Phobius"/>
    </source>
</evidence>
<dbReference type="PANTHER" id="PTHR45638:SF11">
    <property type="entry name" value="CYCLIC NUCLEOTIDE-GATED CATION CHANNEL SUBUNIT A"/>
    <property type="match status" value="1"/>
</dbReference>
<dbReference type="RefSeq" id="WP_376802307.1">
    <property type="nucleotide sequence ID" value="NZ_DBNB01000034.1"/>
</dbReference>
<keyword evidence="4 9" id="KW-1133">Transmembrane helix</keyword>
<keyword evidence="8" id="KW-0407">Ion channel</keyword>
<dbReference type="PROSITE" id="PS50042">
    <property type="entry name" value="CNMP_BINDING_3"/>
    <property type="match status" value="1"/>
</dbReference>
<dbReference type="Proteomes" id="UP000192872">
    <property type="component" value="Unassembled WGS sequence"/>
</dbReference>
<dbReference type="GO" id="GO:0016020">
    <property type="term" value="C:membrane"/>
    <property type="evidence" value="ECO:0007669"/>
    <property type="project" value="UniProtKB-SubCell"/>
</dbReference>
<dbReference type="AlphaFoldDB" id="A0A1W9HXX8"/>
<dbReference type="GO" id="GO:0005221">
    <property type="term" value="F:intracellularly cyclic nucleotide-activated monoatomic cation channel activity"/>
    <property type="evidence" value="ECO:0007669"/>
    <property type="project" value="InterPro"/>
</dbReference>
<dbReference type="EMBL" id="LWDL01000013">
    <property type="protein sequence ID" value="OQW52336.1"/>
    <property type="molecule type" value="Genomic_DNA"/>
</dbReference>
<evidence type="ECO:0000313" key="12">
    <source>
        <dbReference type="Proteomes" id="UP000192872"/>
    </source>
</evidence>
<evidence type="ECO:0000313" key="11">
    <source>
        <dbReference type="EMBL" id="OQW52336.1"/>
    </source>
</evidence>
<dbReference type="PROSITE" id="PS00889">
    <property type="entry name" value="CNMP_BINDING_2"/>
    <property type="match status" value="1"/>
</dbReference>
<feature type="transmembrane region" description="Helical" evidence="9">
    <location>
        <begin position="23"/>
        <end position="42"/>
    </location>
</feature>
<feature type="transmembrane region" description="Helical" evidence="9">
    <location>
        <begin position="94"/>
        <end position="113"/>
    </location>
</feature>
<reference evidence="11 12" key="1">
    <citation type="journal article" date="2017" name="Water Res.">
        <title>Comammox in drinking water systems.</title>
        <authorList>
            <person name="Wang Y."/>
            <person name="Ma L."/>
            <person name="Mao Y."/>
            <person name="Jiang X."/>
            <person name="Xia Y."/>
            <person name="Yu K."/>
            <person name="Li B."/>
            <person name="Zhang T."/>
        </authorList>
    </citation>
    <scope>NUCLEOTIDE SEQUENCE [LARGE SCALE GENOMIC DNA]</scope>
    <source>
        <strain evidence="11">SG_bin8</strain>
    </source>
</reference>
<protein>
    <recommendedName>
        <fullName evidence="10">Cyclic nucleotide-binding domain-containing protein</fullName>
    </recommendedName>
</protein>
<evidence type="ECO:0000256" key="5">
    <source>
        <dbReference type="ARBA" id="ARBA00023065"/>
    </source>
</evidence>
<comment type="caution">
    <text evidence="11">The sequence shown here is derived from an EMBL/GenBank/DDBJ whole genome shotgun (WGS) entry which is preliminary data.</text>
</comment>
<evidence type="ECO:0000256" key="8">
    <source>
        <dbReference type="ARBA" id="ARBA00023303"/>
    </source>
</evidence>
<dbReference type="SMART" id="SM00100">
    <property type="entry name" value="cNMP"/>
    <property type="match status" value="1"/>
</dbReference>
<feature type="transmembrane region" description="Helical" evidence="9">
    <location>
        <begin position="155"/>
        <end position="175"/>
    </location>
</feature>
<dbReference type="Pfam" id="PF00027">
    <property type="entry name" value="cNMP_binding"/>
    <property type="match status" value="1"/>
</dbReference>
<evidence type="ECO:0000256" key="7">
    <source>
        <dbReference type="ARBA" id="ARBA00023286"/>
    </source>
</evidence>
<dbReference type="SUPFAM" id="SSF81324">
    <property type="entry name" value="Voltage-gated potassium channels"/>
    <property type="match status" value="1"/>
</dbReference>
<evidence type="ECO:0000256" key="6">
    <source>
        <dbReference type="ARBA" id="ARBA00023136"/>
    </source>
</evidence>
<keyword evidence="5" id="KW-0406">Ion transport</keyword>
<dbReference type="InterPro" id="IPR050866">
    <property type="entry name" value="CNG_cation_channel"/>
</dbReference>
<dbReference type="InterPro" id="IPR018488">
    <property type="entry name" value="cNMP-bd_CS"/>
</dbReference>
<dbReference type="STRING" id="1827387.A4S15_08140"/>